<name>A0AAY4A1P5_9TELE</name>
<evidence type="ECO:0000313" key="5">
    <source>
        <dbReference type="Proteomes" id="UP000694580"/>
    </source>
</evidence>
<dbReference type="Ensembl" id="ENSDCDT00010001109.1">
    <property type="protein sequence ID" value="ENSDCDP00010001056.1"/>
    <property type="gene ID" value="ENSDCDG00010000590.1"/>
</dbReference>
<reference evidence="4 5" key="1">
    <citation type="submission" date="2020-06" db="EMBL/GenBank/DDBJ databases">
        <authorList>
            <consortium name="Wellcome Sanger Institute Data Sharing"/>
        </authorList>
    </citation>
    <scope>NUCLEOTIDE SEQUENCE [LARGE SCALE GENOMIC DNA]</scope>
</reference>
<reference evidence="4" key="2">
    <citation type="submission" date="2025-08" db="UniProtKB">
        <authorList>
            <consortium name="Ensembl"/>
        </authorList>
    </citation>
    <scope>IDENTIFICATION</scope>
</reference>
<evidence type="ECO:0000259" key="3">
    <source>
        <dbReference type="Pfam" id="PF15235"/>
    </source>
</evidence>
<dbReference type="GO" id="GO:0005886">
    <property type="term" value="C:plasma membrane"/>
    <property type="evidence" value="ECO:0007669"/>
    <property type="project" value="TreeGrafter"/>
</dbReference>
<dbReference type="InterPro" id="IPR026646">
    <property type="entry name" value="GPRIN2-like/GPRIN3"/>
</dbReference>
<evidence type="ECO:0000313" key="4">
    <source>
        <dbReference type="Ensembl" id="ENSDCDP00010001056.1"/>
    </source>
</evidence>
<sequence>MNGEPGTMEEDCHLRPLLLIQGSHIGSCRAKMEEQEDEQEFPIFSLSKSSMDVASGPPQRMELAWAHRKLQKSSSSSGSCPLRPQRPHSVAVPGSGAGVGLGCGSPSLKLGRGSVCSGSTTPDTIIWRDGATRPWSISEDRPCFRQTPPLEMVPHRGCLVDGCPPYPPCCHRDMHMDQFGGRGTSCGCSLLGCSFRSHDLEATPGMTNSQTGTVVGSESHAPGLMEPWCRGCRTGCSGPRPPLSMVTSATSHNALLLPELTCGTDQGQSSLFRAAVLGFPPLVSSVSETGLDRHCLAHCCASRGGEDSGPRPLPASHSSRKTAKDASTMTSRRELRDVGVQAGPEDEEGEGLDMGRTSPVREVKWDEEGMTWEVYGASMDPEELGVAIQRHLELQIKETATAAEKPRQNGYRKKNGGIMKSFRGPACCTVRTVD</sequence>
<comment type="function">
    <text evidence="1">May be involved in neurite outgrowth.</text>
</comment>
<proteinExistence type="predicted"/>
<organism evidence="4 5">
    <name type="scientific">Denticeps clupeoides</name>
    <name type="common">denticle herring</name>
    <dbReference type="NCBI Taxonomy" id="299321"/>
    <lineage>
        <taxon>Eukaryota</taxon>
        <taxon>Metazoa</taxon>
        <taxon>Chordata</taxon>
        <taxon>Craniata</taxon>
        <taxon>Vertebrata</taxon>
        <taxon>Euteleostomi</taxon>
        <taxon>Actinopterygii</taxon>
        <taxon>Neopterygii</taxon>
        <taxon>Teleostei</taxon>
        <taxon>Clupei</taxon>
        <taxon>Clupeiformes</taxon>
        <taxon>Denticipitoidei</taxon>
        <taxon>Denticipitidae</taxon>
        <taxon>Denticeps</taxon>
    </lineage>
</organism>
<dbReference type="AlphaFoldDB" id="A0AAY4A1P5"/>
<reference evidence="4" key="3">
    <citation type="submission" date="2025-09" db="UniProtKB">
        <authorList>
            <consortium name="Ensembl"/>
        </authorList>
    </citation>
    <scope>IDENTIFICATION</scope>
</reference>
<protein>
    <recommendedName>
        <fullName evidence="3">G protein-regulated inducer of neurite outgrowth C-terminal domain-containing protein</fullName>
    </recommendedName>
</protein>
<gene>
    <name evidence="4" type="primary">FAM53B</name>
</gene>
<feature type="region of interest" description="Disordered" evidence="2">
    <location>
        <begin position="74"/>
        <end position="93"/>
    </location>
</feature>
<evidence type="ECO:0000256" key="1">
    <source>
        <dbReference type="ARBA" id="ARBA00002358"/>
    </source>
</evidence>
<feature type="region of interest" description="Disordered" evidence="2">
    <location>
        <begin position="304"/>
        <end position="355"/>
    </location>
</feature>
<dbReference type="GeneTree" id="ENSGT00570000079168"/>
<dbReference type="Pfam" id="PF15235">
    <property type="entry name" value="GRIN_C"/>
    <property type="match status" value="1"/>
</dbReference>
<dbReference type="GO" id="GO:0031175">
    <property type="term" value="P:neuron projection development"/>
    <property type="evidence" value="ECO:0007669"/>
    <property type="project" value="TreeGrafter"/>
</dbReference>
<dbReference type="PANTHER" id="PTHR15718">
    <property type="entry name" value="G PROTEIN-REGULATED INDUCER OF NEURITE OUTGROWTH C-TERMINAL DOMAIN-CONTAINING PROTEIN"/>
    <property type="match status" value="1"/>
</dbReference>
<keyword evidence="5" id="KW-1185">Reference proteome</keyword>
<accession>A0AAY4A1P5</accession>
<feature type="domain" description="G protein-regulated inducer of neurite outgrowth C-terminal" evidence="3">
    <location>
        <begin position="334"/>
        <end position="405"/>
    </location>
</feature>
<dbReference type="Proteomes" id="UP000694580">
    <property type="component" value="Chromosome 2"/>
</dbReference>
<dbReference type="InterPro" id="IPR032745">
    <property type="entry name" value="GRIN_C"/>
</dbReference>
<dbReference type="PANTHER" id="PTHR15718:SF5">
    <property type="entry name" value="G PROTEIN-REGULATED INDUCER OF NEURITE OUTGROWTH 2"/>
    <property type="match status" value="1"/>
</dbReference>
<evidence type="ECO:0000256" key="2">
    <source>
        <dbReference type="SAM" id="MobiDB-lite"/>
    </source>
</evidence>